<reference evidence="1 2" key="1">
    <citation type="submission" date="2017-11" db="EMBL/GenBank/DDBJ databases">
        <title>De novo assembly and phasing of dikaryotic genomes from two isolates of Puccinia coronata f. sp. avenae, the causal agent of oat crown rust.</title>
        <authorList>
            <person name="Miller M.E."/>
            <person name="Zhang Y."/>
            <person name="Omidvar V."/>
            <person name="Sperschneider J."/>
            <person name="Schwessinger B."/>
            <person name="Raley C."/>
            <person name="Palmer J.M."/>
            <person name="Garnica D."/>
            <person name="Upadhyaya N."/>
            <person name="Rathjen J."/>
            <person name="Taylor J.M."/>
            <person name="Park R.F."/>
            <person name="Dodds P.N."/>
            <person name="Hirsch C.D."/>
            <person name="Kianian S.F."/>
            <person name="Figueroa M."/>
        </authorList>
    </citation>
    <scope>NUCLEOTIDE SEQUENCE [LARGE SCALE GENOMIC DNA]</scope>
    <source>
        <strain evidence="1">12SD80</strain>
    </source>
</reference>
<comment type="caution">
    <text evidence="1">The sequence shown here is derived from an EMBL/GenBank/DDBJ whole genome shotgun (WGS) entry which is preliminary data.</text>
</comment>
<organism evidence="1 2">
    <name type="scientific">Puccinia coronata f. sp. avenae</name>
    <dbReference type="NCBI Taxonomy" id="200324"/>
    <lineage>
        <taxon>Eukaryota</taxon>
        <taxon>Fungi</taxon>
        <taxon>Dikarya</taxon>
        <taxon>Basidiomycota</taxon>
        <taxon>Pucciniomycotina</taxon>
        <taxon>Pucciniomycetes</taxon>
        <taxon>Pucciniales</taxon>
        <taxon>Pucciniaceae</taxon>
        <taxon>Puccinia</taxon>
    </lineage>
</organism>
<sequence>MPSSPTDDPPSQVEDIFLSNSQHSYLDLQESYIKLLSRVESVTVNYCLFLQVLPLSTNNGRWNGRTSQWRLVETDPKDPPLDIDLQAITWKKCQQDIVDHIAKDHATLKDYLNRANACAKTNWFGSINGDNKYGAHEGGGVLLKDHSQFLNFSTRAYKAYPQNIKIQIDMYPPVNERVTTRLGVALATSTITPVDLDAITSHTGSGGNPPYVHITLKRFMKIAHIPRYDELTQSHMIVNGIAHWTFFKTATEGQLTLVGFPLETARLLFNAAAEIGPLVNENTSKNTSLNHTLPLCVGYHWANMEAYLFTCHIPSEDHVTRVQLKIHGITHWSFFIKSSKAKLLKLRFPLGTSRLLCDGVPAMQAKQAIKKDN</sequence>
<dbReference type="EMBL" id="PGCI01000665">
    <property type="protein sequence ID" value="PLW22385.1"/>
    <property type="molecule type" value="Genomic_DNA"/>
</dbReference>
<protein>
    <submittedName>
        <fullName evidence="1">Uncharacterized protein</fullName>
    </submittedName>
</protein>
<name>A0A2N5TA66_9BASI</name>
<dbReference type="AlphaFoldDB" id="A0A2N5TA66"/>
<accession>A0A2N5TA66</accession>
<evidence type="ECO:0000313" key="1">
    <source>
        <dbReference type="EMBL" id="PLW22385.1"/>
    </source>
</evidence>
<proteinExistence type="predicted"/>
<gene>
    <name evidence="1" type="ORF">PCASD_18605</name>
</gene>
<evidence type="ECO:0000313" key="2">
    <source>
        <dbReference type="Proteomes" id="UP000235392"/>
    </source>
</evidence>
<dbReference type="Proteomes" id="UP000235392">
    <property type="component" value="Unassembled WGS sequence"/>
</dbReference>